<dbReference type="InterPro" id="IPR037274">
    <property type="entry name" value="Znf_CHY_sf"/>
</dbReference>
<feature type="domain" description="CHY-type" evidence="6">
    <location>
        <begin position="30"/>
        <end position="103"/>
    </location>
</feature>
<keyword evidence="3" id="KW-0862">Zinc</keyword>
<dbReference type="GO" id="GO:0008270">
    <property type="term" value="F:zinc ion binding"/>
    <property type="evidence" value="ECO:0007669"/>
    <property type="project" value="UniProtKB-KW"/>
</dbReference>
<name>A0A0R3TST9_RODNA</name>
<dbReference type="Proteomes" id="UP000278807">
    <property type="component" value="Unassembled WGS sequence"/>
</dbReference>
<dbReference type="OrthoDB" id="411372at2759"/>
<accession>A0A0R3TST9</accession>
<evidence type="ECO:0000313" key="9">
    <source>
        <dbReference type="WBParaSite" id="HNAJ_0001073701-mRNA-1"/>
    </source>
</evidence>
<evidence type="ECO:0000256" key="1">
    <source>
        <dbReference type="ARBA" id="ARBA00022723"/>
    </source>
</evidence>
<feature type="compositionally biased region" description="Basic and acidic residues" evidence="5">
    <location>
        <begin position="1"/>
        <end position="10"/>
    </location>
</feature>
<dbReference type="EMBL" id="UZAE01013187">
    <property type="protein sequence ID" value="VDO08639.1"/>
    <property type="molecule type" value="Genomic_DNA"/>
</dbReference>
<evidence type="ECO:0000256" key="5">
    <source>
        <dbReference type="SAM" id="MobiDB-lite"/>
    </source>
</evidence>
<sequence length="137" mass="15256">MMLNKTVKEKTKPKRQAQAHKPILIQKGTPLPNNGTCKHYGKSYRWLKFPCCQRAFPCDTCHDIEVAGTHETLRANRTICGFCSTEQPCQSGSGGVVCVSCGKSMIASSSGSHWEGGRGCRDPIKMSRKDNRKRRLK</sequence>
<reference evidence="9" key="1">
    <citation type="submission" date="2017-02" db="UniProtKB">
        <authorList>
            <consortium name="WormBaseParasite"/>
        </authorList>
    </citation>
    <scope>IDENTIFICATION</scope>
</reference>
<keyword evidence="8" id="KW-1185">Reference proteome</keyword>
<evidence type="ECO:0000256" key="3">
    <source>
        <dbReference type="ARBA" id="ARBA00022833"/>
    </source>
</evidence>
<feature type="region of interest" description="Disordered" evidence="5">
    <location>
        <begin position="108"/>
        <end position="137"/>
    </location>
</feature>
<dbReference type="WBParaSite" id="HNAJ_0001073701-mRNA-1">
    <property type="protein sequence ID" value="HNAJ_0001073701-mRNA-1"/>
    <property type="gene ID" value="HNAJ_0001073701"/>
</dbReference>
<dbReference type="InterPro" id="IPR008913">
    <property type="entry name" value="Znf_CHY"/>
</dbReference>
<keyword evidence="2 4" id="KW-0863">Zinc-finger</keyword>
<dbReference type="AlphaFoldDB" id="A0A0R3TST9"/>
<organism evidence="9">
    <name type="scientific">Rodentolepis nana</name>
    <name type="common">Dwarf tapeworm</name>
    <name type="synonym">Hymenolepis nana</name>
    <dbReference type="NCBI Taxonomy" id="102285"/>
    <lineage>
        <taxon>Eukaryota</taxon>
        <taxon>Metazoa</taxon>
        <taxon>Spiralia</taxon>
        <taxon>Lophotrochozoa</taxon>
        <taxon>Platyhelminthes</taxon>
        <taxon>Cestoda</taxon>
        <taxon>Eucestoda</taxon>
        <taxon>Cyclophyllidea</taxon>
        <taxon>Hymenolepididae</taxon>
        <taxon>Rodentolepis</taxon>
    </lineage>
</organism>
<evidence type="ECO:0000313" key="8">
    <source>
        <dbReference type="Proteomes" id="UP000278807"/>
    </source>
</evidence>
<reference evidence="7 8" key="2">
    <citation type="submission" date="2018-11" db="EMBL/GenBank/DDBJ databases">
        <authorList>
            <consortium name="Pathogen Informatics"/>
        </authorList>
    </citation>
    <scope>NUCLEOTIDE SEQUENCE [LARGE SCALE GENOMIC DNA]</scope>
</reference>
<dbReference type="STRING" id="102285.A0A0R3TST9"/>
<feature type="compositionally biased region" description="Basic and acidic residues" evidence="5">
    <location>
        <begin position="115"/>
        <end position="129"/>
    </location>
</feature>
<dbReference type="PROSITE" id="PS51266">
    <property type="entry name" value="ZF_CHY"/>
    <property type="match status" value="1"/>
</dbReference>
<feature type="region of interest" description="Disordered" evidence="5">
    <location>
        <begin position="1"/>
        <end position="27"/>
    </location>
</feature>
<evidence type="ECO:0000313" key="7">
    <source>
        <dbReference type="EMBL" id="VDO08639.1"/>
    </source>
</evidence>
<dbReference type="Pfam" id="PF05495">
    <property type="entry name" value="zf-CHY"/>
    <property type="match status" value="1"/>
</dbReference>
<evidence type="ECO:0000256" key="4">
    <source>
        <dbReference type="PROSITE-ProRule" id="PRU00601"/>
    </source>
</evidence>
<proteinExistence type="predicted"/>
<keyword evidence="1" id="KW-0479">Metal-binding</keyword>
<evidence type="ECO:0000259" key="6">
    <source>
        <dbReference type="PROSITE" id="PS51266"/>
    </source>
</evidence>
<dbReference type="SUPFAM" id="SSF161219">
    <property type="entry name" value="CHY zinc finger-like"/>
    <property type="match status" value="1"/>
</dbReference>
<protein>
    <submittedName>
        <fullName evidence="9">CHY-type domain-containing protein</fullName>
    </submittedName>
</protein>
<evidence type="ECO:0000256" key="2">
    <source>
        <dbReference type="ARBA" id="ARBA00022771"/>
    </source>
</evidence>
<gene>
    <name evidence="7" type="ORF">HNAJ_LOCUS10735</name>
</gene>